<keyword evidence="4" id="KW-0274">FAD</keyword>
<dbReference type="InterPro" id="IPR036250">
    <property type="entry name" value="AcylCo_DH-like_C"/>
</dbReference>
<evidence type="ECO:0000256" key="4">
    <source>
        <dbReference type="ARBA" id="ARBA00022827"/>
    </source>
</evidence>
<evidence type="ECO:0000313" key="7">
    <source>
        <dbReference type="EMBL" id="NGP18405.1"/>
    </source>
</evidence>
<keyword evidence="5" id="KW-0560">Oxidoreductase</keyword>
<dbReference type="InterPro" id="IPR046373">
    <property type="entry name" value="Acyl-CoA_Oxase/DH_mid-dom_sf"/>
</dbReference>
<feature type="domain" description="Acyl-CoA dehydrogenase/oxidase C-terminal" evidence="6">
    <location>
        <begin position="210"/>
        <end position="329"/>
    </location>
</feature>
<evidence type="ECO:0000256" key="5">
    <source>
        <dbReference type="ARBA" id="ARBA00023002"/>
    </source>
</evidence>
<evidence type="ECO:0000259" key="6">
    <source>
        <dbReference type="Pfam" id="PF00441"/>
    </source>
</evidence>
<dbReference type="RefSeq" id="WP_164534612.1">
    <property type="nucleotide sequence ID" value="NZ_JAALFG010000002.1"/>
</dbReference>
<dbReference type="InterPro" id="IPR009100">
    <property type="entry name" value="AcylCoA_DH/oxidase_NM_dom_sf"/>
</dbReference>
<name>A0A6M1ST75_9HYPH</name>
<dbReference type="PANTHER" id="PTHR48083">
    <property type="entry name" value="MEDIUM-CHAIN SPECIFIC ACYL-COA DEHYDROGENASE, MITOCHONDRIAL-RELATED"/>
    <property type="match status" value="1"/>
</dbReference>
<dbReference type="SUPFAM" id="SSF56645">
    <property type="entry name" value="Acyl-CoA dehydrogenase NM domain-like"/>
    <property type="match status" value="1"/>
</dbReference>
<comment type="cofactor">
    <cofactor evidence="1">
        <name>FAD</name>
        <dbReference type="ChEBI" id="CHEBI:57692"/>
    </cofactor>
</comment>
<dbReference type="SUPFAM" id="SSF47203">
    <property type="entry name" value="Acyl-CoA dehydrogenase C-terminal domain-like"/>
    <property type="match status" value="1"/>
</dbReference>
<accession>A0A6M1ST75</accession>
<dbReference type="Proteomes" id="UP000474802">
    <property type="component" value="Unassembled WGS sequence"/>
</dbReference>
<dbReference type="PANTHER" id="PTHR48083:SF37">
    <property type="entry name" value="DEHYDROGENASE, PUTATIVE-RELATED"/>
    <property type="match status" value="1"/>
</dbReference>
<evidence type="ECO:0000256" key="2">
    <source>
        <dbReference type="ARBA" id="ARBA00009347"/>
    </source>
</evidence>
<dbReference type="AlphaFoldDB" id="A0A6M1ST75"/>
<comment type="similarity">
    <text evidence="2">Belongs to the acyl-CoA dehydrogenase family.</text>
</comment>
<comment type="caution">
    <text evidence="7">The sequence shown here is derived from an EMBL/GenBank/DDBJ whole genome shotgun (WGS) entry which is preliminary data.</text>
</comment>
<dbReference type="InterPro" id="IPR037069">
    <property type="entry name" value="AcylCoA_DH/ox_N_sf"/>
</dbReference>
<dbReference type="GO" id="GO:0050660">
    <property type="term" value="F:flavin adenine dinucleotide binding"/>
    <property type="evidence" value="ECO:0007669"/>
    <property type="project" value="InterPro"/>
</dbReference>
<dbReference type="GO" id="GO:0003995">
    <property type="term" value="F:acyl-CoA dehydrogenase activity"/>
    <property type="evidence" value="ECO:0007669"/>
    <property type="project" value="TreeGrafter"/>
</dbReference>
<dbReference type="EMBL" id="JAALFG010000002">
    <property type="protein sequence ID" value="NGP18405.1"/>
    <property type="molecule type" value="Genomic_DNA"/>
</dbReference>
<dbReference type="Gene3D" id="1.20.140.10">
    <property type="entry name" value="Butyryl-CoA Dehydrogenase, subunit A, domain 3"/>
    <property type="match status" value="1"/>
</dbReference>
<evidence type="ECO:0000256" key="1">
    <source>
        <dbReference type="ARBA" id="ARBA00001974"/>
    </source>
</evidence>
<dbReference type="InterPro" id="IPR050741">
    <property type="entry name" value="Acyl-CoA_dehydrogenase"/>
</dbReference>
<evidence type="ECO:0000313" key="8">
    <source>
        <dbReference type="Proteomes" id="UP000474802"/>
    </source>
</evidence>
<reference evidence="7 8" key="1">
    <citation type="submission" date="2020-02" db="EMBL/GenBank/DDBJ databases">
        <authorList>
            <person name="Khan S.A."/>
            <person name="Jeon C.O."/>
            <person name="Chun B.H."/>
        </authorList>
    </citation>
    <scope>NUCLEOTIDE SEQUENCE [LARGE SCALE GENOMIC DNA]</scope>
    <source>
        <strain evidence="7 8">H239</strain>
    </source>
</reference>
<organism evidence="7 8">
    <name type="scientific">Devosia aurantiaca</name>
    <dbReference type="NCBI Taxonomy" id="2714858"/>
    <lineage>
        <taxon>Bacteria</taxon>
        <taxon>Pseudomonadati</taxon>
        <taxon>Pseudomonadota</taxon>
        <taxon>Alphaproteobacteria</taxon>
        <taxon>Hyphomicrobiales</taxon>
        <taxon>Devosiaceae</taxon>
        <taxon>Devosia</taxon>
    </lineage>
</organism>
<keyword evidence="8" id="KW-1185">Reference proteome</keyword>
<keyword evidence="3" id="KW-0285">Flavoprotein</keyword>
<dbReference type="InterPro" id="IPR009075">
    <property type="entry name" value="AcylCo_DH/oxidase_C"/>
</dbReference>
<dbReference type="GO" id="GO:0033539">
    <property type="term" value="P:fatty acid beta-oxidation using acyl-CoA dehydrogenase"/>
    <property type="evidence" value="ECO:0007669"/>
    <property type="project" value="TreeGrafter"/>
</dbReference>
<sequence length="360" mass="39038">MLLERQLTDTSGLADILARYAPSHDKDGSFPAEAFAELGRRGLLRTPPLGDIKELLALLVEIGQGDLNAGRIYEGHVNAVWLVETYGSRQTREIARKALDGGGIFGVWNTDLPRNPLELNDNHLQGSKNFASGVDGLSHAIVTVTRDDARHMILAPLDGLPVDRSWWKPVGMRSSGSHVVDFTGLAVEDNFRIGSPNDYIAQPWFSAGALRFLAVQTGGVKSVFTIALDHLTKTNRAENPFQAHRIARMADAVETALLWLSRCADLWAEAKEQTTPESAAKLLASVNAARGVVERSALDVLTFAEQAIGAAGMIAPHPFERVMRDLRTYLRQPNPDGAASAFAGAVVAGEWQPMMLGVTK</sequence>
<dbReference type="Pfam" id="PF00441">
    <property type="entry name" value="Acyl-CoA_dh_1"/>
    <property type="match status" value="1"/>
</dbReference>
<gene>
    <name evidence="7" type="ORF">G5575_12735</name>
</gene>
<dbReference type="Gene3D" id="1.10.540.10">
    <property type="entry name" value="Acyl-CoA dehydrogenase/oxidase, N-terminal domain"/>
    <property type="match status" value="1"/>
</dbReference>
<proteinExistence type="inferred from homology"/>
<dbReference type="GO" id="GO:0005737">
    <property type="term" value="C:cytoplasm"/>
    <property type="evidence" value="ECO:0007669"/>
    <property type="project" value="TreeGrafter"/>
</dbReference>
<reference evidence="7 8" key="2">
    <citation type="submission" date="2020-03" db="EMBL/GenBank/DDBJ databases">
        <title>Devosia chinhatensis sp. nov., isolated from a hexachlorocyclohexane (HCH) dump site in India.</title>
        <authorList>
            <person name="Kumar M."/>
            <person name="Lal R."/>
        </authorList>
    </citation>
    <scope>NUCLEOTIDE SEQUENCE [LARGE SCALE GENOMIC DNA]</scope>
    <source>
        <strain evidence="7 8">H239</strain>
    </source>
</reference>
<protein>
    <submittedName>
        <fullName evidence="7">Acyl-CoA/acyl-ACP dehydrogenase</fullName>
    </submittedName>
</protein>
<dbReference type="Gene3D" id="2.40.110.10">
    <property type="entry name" value="Butyryl-CoA Dehydrogenase, subunit A, domain 2"/>
    <property type="match status" value="1"/>
</dbReference>
<evidence type="ECO:0000256" key="3">
    <source>
        <dbReference type="ARBA" id="ARBA00022630"/>
    </source>
</evidence>